<comment type="caution">
    <text evidence="1">The sequence shown here is derived from an EMBL/GenBank/DDBJ whole genome shotgun (WGS) entry which is preliminary data.</text>
</comment>
<evidence type="ECO:0000313" key="1">
    <source>
        <dbReference type="EMBL" id="KAH6623643.1"/>
    </source>
</evidence>
<gene>
    <name evidence="1" type="ORF">F5144DRAFT_583929</name>
</gene>
<protein>
    <submittedName>
        <fullName evidence="1">Uncharacterized protein</fullName>
    </submittedName>
</protein>
<proteinExistence type="predicted"/>
<dbReference type="EMBL" id="JAGIZQ010000006">
    <property type="protein sequence ID" value="KAH6623643.1"/>
    <property type="molecule type" value="Genomic_DNA"/>
</dbReference>
<name>A0ACB7NZ35_9PEZI</name>
<accession>A0ACB7NZ35</accession>
<organism evidence="1 2">
    <name type="scientific">Chaetomium tenue</name>
    <dbReference type="NCBI Taxonomy" id="1854479"/>
    <lineage>
        <taxon>Eukaryota</taxon>
        <taxon>Fungi</taxon>
        <taxon>Dikarya</taxon>
        <taxon>Ascomycota</taxon>
        <taxon>Pezizomycotina</taxon>
        <taxon>Sordariomycetes</taxon>
        <taxon>Sordariomycetidae</taxon>
        <taxon>Sordariales</taxon>
        <taxon>Chaetomiaceae</taxon>
        <taxon>Chaetomium</taxon>
    </lineage>
</organism>
<evidence type="ECO:0000313" key="2">
    <source>
        <dbReference type="Proteomes" id="UP000724584"/>
    </source>
</evidence>
<sequence length="470" mass="51122">MNRKERRLPRLTPEELANPCTRISLDGVEVQLWQVAHVYGISHDMPSPDLRGGASSHDFRALYSTTTQNDRGTASSSSSTDTFASDVTQQRLLPSLPVLPLNIPTRRVAQRSTPRDDGRPDPDTNELLRLIDDFADTSWPTEVELEESQIETTEPAATSIGNAPKLEGVIWADLSFPPPPHPPPNRSLPPLPPQPARNRHSGPQQRLRLATGPVVVPDTAPATAPRLLPRAVDKSPEYPESGRDDDAGSERTITPRASRKQLAPTARPQLRPRDVSMPTGQVASKPPVARPGTAARAASASILRNRGGEIYRPRRQEFGSTETRPKAASPTLPYPLPDFLLNPPSFLQHPPDLSQQPYLNQQPGATARENPQLNKAKSSSNVATPVTSPVTPTSDDDAAVTSRWSSDSEQEGESRLKKLKRVLSFSRLRPRKSSPFQKQTGSEANKSMASIGGKHTPGPSGSRRGSKTGN</sequence>
<dbReference type="Proteomes" id="UP000724584">
    <property type="component" value="Unassembled WGS sequence"/>
</dbReference>
<keyword evidence="2" id="KW-1185">Reference proteome</keyword>
<reference evidence="1 2" key="1">
    <citation type="journal article" date="2021" name="Nat. Commun.">
        <title>Genetic determinants of endophytism in the Arabidopsis root mycobiome.</title>
        <authorList>
            <person name="Mesny F."/>
            <person name="Miyauchi S."/>
            <person name="Thiergart T."/>
            <person name="Pickel B."/>
            <person name="Atanasova L."/>
            <person name="Karlsson M."/>
            <person name="Huettel B."/>
            <person name="Barry K.W."/>
            <person name="Haridas S."/>
            <person name="Chen C."/>
            <person name="Bauer D."/>
            <person name="Andreopoulos W."/>
            <person name="Pangilinan J."/>
            <person name="LaButti K."/>
            <person name="Riley R."/>
            <person name="Lipzen A."/>
            <person name="Clum A."/>
            <person name="Drula E."/>
            <person name="Henrissat B."/>
            <person name="Kohler A."/>
            <person name="Grigoriev I.V."/>
            <person name="Martin F.M."/>
            <person name="Hacquard S."/>
        </authorList>
    </citation>
    <scope>NUCLEOTIDE SEQUENCE [LARGE SCALE GENOMIC DNA]</scope>
    <source>
        <strain evidence="1 2">MPI-SDFR-AT-0079</strain>
    </source>
</reference>